<dbReference type="Proteomes" id="UP000698752">
    <property type="component" value="Unassembled WGS sequence"/>
</dbReference>
<comment type="caution">
    <text evidence="16">The sequence shown here is derived from an EMBL/GenBank/DDBJ whole genome shotgun (WGS) entry which is preliminary data.</text>
</comment>
<dbReference type="InterPro" id="IPR035965">
    <property type="entry name" value="PAS-like_dom_sf"/>
</dbReference>
<dbReference type="PROSITE" id="PS50046">
    <property type="entry name" value="PHYTOCHROME_2"/>
    <property type="match status" value="1"/>
</dbReference>
<feature type="domain" description="PAS" evidence="15">
    <location>
        <begin position="31"/>
        <end position="86"/>
    </location>
</feature>
<feature type="domain" description="Response regulatory" evidence="14">
    <location>
        <begin position="734"/>
        <end position="844"/>
    </location>
</feature>
<evidence type="ECO:0000256" key="4">
    <source>
        <dbReference type="ARBA" id="ARBA00022553"/>
    </source>
</evidence>
<gene>
    <name evidence="16" type="ORF">GXW78_24365</name>
</gene>
<dbReference type="PIRSF" id="PIRSF036397">
    <property type="entry name" value="Bactrphtchrm_rec"/>
    <property type="match status" value="1"/>
</dbReference>
<dbReference type="InterPro" id="IPR013654">
    <property type="entry name" value="PAS_2"/>
</dbReference>
<evidence type="ECO:0000313" key="17">
    <source>
        <dbReference type="Proteomes" id="UP000698752"/>
    </source>
</evidence>
<dbReference type="SMART" id="SM00911">
    <property type="entry name" value="HWE_HK"/>
    <property type="match status" value="1"/>
</dbReference>
<keyword evidence="7" id="KW-0547">Nucleotide-binding</keyword>
<dbReference type="Pfam" id="PF07536">
    <property type="entry name" value="HWE_HK"/>
    <property type="match status" value="1"/>
</dbReference>
<dbReference type="EMBL" id="JAAEDI010000034">
    <property type="protein sequence ID" value="MBR0652813.1"/>
    <property type="molecule type" value="Genomic_DNA"/>
</dbReference>
<keyword evidence="3" id="KW-0600">Photoreceptor protein</keyword>
<evidence type="ECO:0000259" key="15">
    <source>
        <dbReference type="PROSITE" id="PS50112"/>
    </source>
</evidence>
<evidence type="ECO:0000256" key="12">
    <source>
        <dbReference type="PROSITE-ProRule" id="PRU00169"/>
    </source>
</evidence>
<dbReference type="SUPFAM" id="SSF52172">
    <property type="entry name" value="CheY-like"/>
    <property type="match status" value="1"/>
</dbReference>
<evidence type="ECO:0000256" key="9">
    <source>
        <dbReference type="ARBA" id="ARBA00022840"/>
    </source>
</evidence>
<dbReference type="InterPro" id="IPR016132">
    <property type="entry name" value="Phyto_chromo_attachment"/>
</dbReference>
<dbReference type="Pfam" id="PF00360">
    <property type="entry name" value="PHY"/>
    <property type="match status" value="1"/>
</dbReference>
<dbReference type="Gene3D" id="3.30.450.270">
    <property type="match status" value="1"/>
</dbReference>
<keyword evidence="9" id="KW-0067">ATP-binding</keyword>
<organism evidence="16 17">
    <name type="scientific">Neoroseomonas terrae</name>
    <dbReference type="NCBI Taxonomy" id="424799"/>
    <lineage>
        <taxon>Bacteria</taxon>
        <taxon>Pseudomonadati</taxon>
        <taxon>Pseudomonadota</taxon>
        <taxon>Alphaproteobacteria</taxon>
        <taxon>Acetobacterales</taxon>
        <taxon>Acetobacteraceae</taxon>
        <taxon>Neoroseomonas</taxon>
    </lineage>
</organism>
<dbReference type="RefSeq" id="WP_211871521.1">
    <property type="nucleotide sequence ID" value="NZ_JAAEDI010000034.1"/>
</dbReference>
<evidence type="ECO:0000256" key="1">
    <source>
        <dbReference type="ARBA" id="ARBA00000085"/>
    </source>
</evidence>
<name>A0ABS5EP57_9PROT</name>
<dbReference type="InterPro" id="IPR011102">
    <property type="entry name" value="Sig_transdc_His_kinase_HWE"/>
</dbReference>
<feature type="modified residue" description="4-aspartylphosphate" evidence="12">
    <location>
        <position position="784"/>
    </location>
</feature>
<keyword evidence="4 12" id="KW-0597">Phosphoprotein</keyword>
<dbReference type="SMART" id="SM00448">
    <property type="entry name" value="REC"/>
    <property type="match status" value="1"/>
</dbReference>
<keyword evidence="8" id="KW-0418">Kinase</keyword>
<keyword evidence="5" id="KW-0716">Sensory transduction</keyword>
<feature type="domain" description="Phytochrome chromophore attachment site" evidence="13">
    <location>
        <begin position="144"/>
        <end position="298"/>
    </location>
</feature>
<protein>
    <recommendedName>
        <fullName evidence="2">histidine kinase</fullName>
        <ecNumber evidence="2">2.7.13.3</ecNumber>
    </recommendedName>
</protein>
<sequence>MSEPTPQTLDLTNCDREPIHRPGRIQDIGAMITVDAGGVIRHASANAGDYLGVAARDLLGRPAIDVITPEVLDALRRQAAQARGDAPEHCRAIRLHERGTLVDVALFDSGGLLVIEAEPADSAGGHELARRVREIVRHLDVAGSHIELCQAGADQLARLLGFDRVMVYRFDDDGSGEVIAETVRPGVGSFLGQRYPAADIPQQARALYRRNWIRTIADVDGPLVDILGDGAGVLDLSLSALRAVSPVHLEYLRNMGVSASLSVSIILNDQLWGLLACHHYAPRAVSSQRRTAAELFGQIFSLALQSRQIRDEADREAKARSVQDLVLARVAATRTTTRELGALLPEIAATLAADGAALSVQGDVRLWGEAPSREALAGILDHLRREPPTELRIVESLGEWHPAGGSGLGDAAGMMVLSLSRVPRDYLIFFRREYARTVVWGGEPVKQVGPLGDRLTPRKSFEAWQEVVRNRCAPWTPLDRRIGAGLRLTLAEIVLRLSQELVDEQQAAQQRQQLLIAELNHRTRNILALVSGLVAQSRAGVERADGTATAAMAFGQLEGRVQALSRAHDQLTRQHWRPAPLRDLLAQELAPYDTGPRRVRLDGPDVLLTPRAFSTLALVVHELATNAAKYGALSAVHGSVSVVWQRQPDSALRIAWQETGGPPVQAPLRQGFGSTFVEQSVPFDLGGEARVSYEFEGLKAWLVIPAAHVQDGMAQPAAPAATAPTATPQKRSGRVMVVEDDFIIALDLRAALRRLGVGEVATASTVKQALAAIDAAPPDFALIDVNLGGETSFPVADALAAREIPFAFVTGYGDDAAVLGRFAGRPVLRKPFDRTALASLLPAG</sequence>
<proteinExistence type="predicted"/>
<dbReference type="SMART" id="SM00065">
    <property type="entry name" value="GAF"/>
    <property type="match status" value="1"/>
</dbReference>
<dbReference type="Gene3D" id="3.30.450.20">
    <property type="entry name" value="PAS domain"/>
    <property type="match status" value="1"/>
</dbReference>
<evidence type="ECO:0000256" key="6">
    <source>
        <dbReference type="ARBA" id="ARBA00022679"/>
    </source>
</evidence>
<accession>A0ABS5EP57</accession>
<dbReference type="PRINTS" id="PR01033">
    <property type="entry name" value="PHYTOCHROME"/>
</dbReference>
<dbReference type="PANTHER" id="PTHR41523:SF7">
    <property type="entry name" value="HISTIDINE KINASE"/>
    <property type="match status" value="1"/>
</dbReference>
<dbReference type="InterPro" id="IPR011006">
    <property type="entry name" value="CheY-like_superfamily"/>
</dbReference>
<dbReference type="CDD" id="cd00130">
    <property type="entry name" value="PAS"/>
    <property type="match status" value="1"/>
</dbReference>
<dbReference type="Pfam" id="PF08446">
    <property type="entry name" value="PAS_2"/>
    <property type="match status" value="1"/>
</dbReference>
<evidence type="ECO:0000313" key="16">
    <source>
        <dbReference type="EMBL" id="MBR0652813.1"/>
    </source>
</evidence>
<dbReference type="InterPro" id="IPR001789">
    <property type="entry name" value="Sig_transdc_resp-reg_receiver"/>
</dbReference>
<evidence type="ECO:0000256" key="7">
    <source>
        <dbReference type="ARBA" id="ARBA00022741"/>
    </source>
</evidence>
<dbReference type="PANTHER" id="PTHR41523">
    <property type="entry name" value="TWO-COMPONENT SYSTEM SENSOR PROTEIN"/>
    <property type="match status" value="1"/>
</dbReference>
<keyword evidence="11" id="KW-0675">Receptor</keyword>
<dbReference type="Pfam" id="PF00072">
    <property type="entry name" value="Response_reg"/>
    <property type="match status" value="1"/>
</dbReference>
<dbReference type="InterPro" id="IPR000014">
    <property type="entry name" value="PAS"/>
</dbReference>
<evidence type="ECO:0000256" key="5">
    <source>
        <dbReference type="ARBA" id="ARBA00022606"/>
    </source>
</evidence>
<evidence type="ECO:0000256" key="11">
    <source>
        <dbReference type="ARBA" id="ARBA00023170"/>
    </source>
</evidence>
<dbReference type="Gene3D" id="3.30.565.10">
    <property type="entry name" value="Histidine kinase-like ATPase, C-terminal domain"/>
    <property type="match status" value="1"/>
</dbReference>
<evidence type="ECO:0000259" key="13">
    <source>
        <dbReference type="PROSITE" id="PS50046"/>
    </source>
</evidence>
<dbReference type="EC" id="2.7.13.3" evidence="2"/>
<reference evidence="17" key="1">
    <citation type="journal article" date="2021" name="Syst. Appl. Microbiol.">
        <title>Roseomonas hellenica sp. nov., isolated from roots of wild-growing Alkanna tinctoria.</title>
        <authorList>
            <person name="Rat A."/>
            <person name="Naranjo H.D."/>
            <person name="Lebbe L."/>
            <person name="Cnockaert M."/>
            <person name="Krigas N."/>
            <person name="Grigoriadou K."/>
            <person name="Maloupa E."/>
            <person name="Willems A."/>
        </authorList>
    </citation>
    <scope>NUCLEOTIDE SEQUENCE [LARGE SCALE GENOMIC DNA]</scope>
    <source>
        <strain evidence="17">LMG 31159</strain>
    </source>
</reference>
<dbReference type="InterPro" id="IPR043150">
    <property type="entry name" value="Phytochrome_PHY_sf"/>
</dbReference>
<dbReference type="Pfam" id="PF01590">
    <property type="entry name" value="GAF"/>
    <property type="match status" value="1"/>
</dbReference>
<keyword evidence="17" id="KW-1185">Reference proteome</keyword>
<dbReference type="SUPFAM" id="SSF55781">
    <property type="entry name" value="GAF domain-like"/>
    <property type="match status" value="2"/>
</dbReference>
<dbReference type="InterPro" id="IPR013515">
    <property type="entry name" value="Phytochrome_cen-reg"/>
</dbReference>
<dbReference type="Gene3D" id="3.40.50.2300">
    <property type="match status" value="1"/>
</dbReference>
<comment type="catalytic activity">
    <reaction evidence="1">
        <text>ATP + protein L-histidine = ADP + protein N-phospho-L-histidine.</text>
        <dbReference type="EC" id="2.7.13.3"/>
    </reaction>
</comment>
<evidence type="ECO:0000256" key="2">
    <source>
        <dbReference type="ARBA" id="ARBA00012438"/>
    </source>
</evidence>
<dbReference type="SUPFAM" id="SSF55785">
    <property type="entry name" value="PYP-like sensor domain (PAS domain)"/>
    <property type="match status" value="1"/>
</dbReference>
<dbReference type="InterPro" id="IPR001294">
    <property type="entry name" value="Phytochrome"/>
</dbReference>
<dbReference type="PROSITE" id="PS50112">
    <property type="entry name" value="PAS"/>
    <property type="match status" value="1"/>
</dbReference>
<evidence type="ECO:0000256" key="10">
    <source>
        <dbReference type="ARBA" id="ARBA00022991"/>
    </source>
</evidence>
<dbReference type="InterPro" id="IPR036890">
    <property type="entry name" value="HATPase_C_sf"/>
</dbReference>
<dbReference type="InterPro" id="IPR003018">
    <property type="entry name" value="GAF"/>
</dbReference>
<evidence type="ECO:0000259" key="14">
    <source>
        <dbReference type="PROSITE" id="PS50110"/>
    </source>
</evidence>
<keyword evidence="10" id="KW-0157">Chromophore</keyword>
<evidence type="ECO:0000256" key="8">
    <source>
        <dbReference type="ARBA" id="ARBA00022777"/>
    </source>
</evidence>
<dbReference type="PROSITE" id="PS50110">
    <property type="entry name" value="RESPONSE_REGULATORY"/>
    <property type="match status" value="1"/>
</dbReference>
<keyword evidence="6" id="KW-0808">Transferase</keyword>
<dbReference type="InterPro" id="IPR029016">
    <property type="entry name" value="GAF-like_dom_sf"/>
</dbReference>
<evidence type="ECO:0000256" key="3">
    <source>
        <dbReference type="ARBA" id="ARBA00022543"/>
    </source>
</evidence>
<dbReference type="InterPro" id="IPR009219">
    <property type="entry name" value="Bactrphtchr_CheY"/>
</dbReference>
<dbReference type="Gene3D" id="3.30.450.40">
    <property type="match status" value="1"/>
</dbReference>